<evidence type="ECO:0000256" key="2">
    <source>
        <dbReference type="ARBA" id="ARBA00022630"/>
    </source>
</evidence>
<accession>A0A5K1JSN8</accession>
<keyword evidence="4" id="KW-0560">Oxidoreductase</keyword>
<keyword evidence="6" id="KW-0812">Transmembrane</keyword>
<sequence>MSAEAKRRGPPQSSKSNPPLQATLPISFLIIGGGIAGLACALALRRVGHHVLVLEREDKASARGDSGVRLPPNLSKILFHWGLRDILTSKSSITKRLIFMRYETGEMLGEHIWDVDMLKETRGLFMMLAHSELYDILYEAAIERGAQVRYNANVVELDAQEATVVLETGEELFADVLVGADGEHGLSRPAVVGANAPGDLTGLALFDTVVPSREVPVYAERIREWHGQFAAFGSGHAIVAYPIRGTEDIAFQFYAPDGGHEGKYGDKPSVDVLSIVDGINPELEAVAKFARKAVRVSIRQHRDLDDWVHDDGRLVLIGEAAHPFPPSTIQGTAMAVEDGAVLAKLFSHVSEERQIASFLYAFQELRQERVRAVRQGEVGSVLYMTADGEMAAARDAGMRAKAAAGRNVLEGDGDAEGIWEEYRVVFGYDCEDEADDWWVQWGMLRERALERGAAHAEEGAPPLLDFASMMAKVEISSTHDGEGAY</sequence>
<keyword evidence="6" id="KW-1133">Transmembrane helix</keyword>
<dbReference type="Pfam" id="PF01494">
    <property type="entry name" value="FAD_binding_3"/>
    <property type="match status" value="1"/>
</dbReference>
<dbReference type="PANTHER" id="PTHR13789">
    <property type="entry name" value="MONOOXYGENASE"/>
    <property type="match status" value="1"/>
</dbReference>
<evidence type="ECO:0000256" key="5">
    <source>
        <dbReference type="ARBA" id="ARBA00023033"/>
    </source>
</evidence>
<evidence type="ECO:0000256" key="3">
    <source>
        <dbReference type="ARBA" id="ARBA00022827"/>
    </source>
</evidence>
<keyword evidence="3" id="KW-0274">FAD</keyword>
<dbReference type="InterPro" id="IPR002938">
    <property type="entry name" value="FAD-bd"/>
</dbReference>
<keyword evidence="2" id="KW-0285">Flavoprotein</keyword>
<dbReference type="EMBL" id="LR724323">
    <property type="protein sequence ID" value="VWO94903.1"/>
    <property type="molecule type" value="Genomic_DNA"/>
</dbReference>
<dbReference type="AlphaFoldDB" id="A0A5K1JSN8"/>
<evidence type="ECO:0000313" key="8">
    <source>
        <dbReference type="EMBL" id="VWO94903.1"/>
    </source>
</evidence>
<feature type="transmembrane region" description="Helical" evidence="6">
    <location>
        <begin position="20"/>
        <end position="44"/>
    </location>
</feature>
<dbReference type="SUPFAM" id="SSF51905">
    <property type="entry name" value="FAD/NAD(P)-binding domain"/>
    <property type="match status" value="1"/>
</dbReference>
<comment type="similarity">
    <text evidence="1">Belongs to the paxM FAD-dependent monooxygenase family.</text>
</comment>
<organism evidence="8">
    <name type="scientific">Ganoderma boninense</name>
    <dbReference type="NCBI Taxonomy" id="34458"/>
    <lineage>
        <taxon>Eukaryota</taxon>
        <taxon>Fungi</taxon>
        <taxon>Dikarya</taxon>
        <taxon>Basidiomycota</taxon>
        <taxon>Agaricomycotina</taxon>
        <taxon>Agaricomycetes</taxon>
        <taxon>Polyporales</taxon>
        <taxon>Polyporaceae</taxon>
        <taxon>Ganoderma</taxon>
    </lineage>
</organism>
<dbReference type="GO" id="GO:0004497">
    <property type="term" value="F:monooxygenase activity"/>
    <property type="evidence" value="ECO:0007669"/>
    <property type="project" value="UniProtKB-KW"/>
</dbReference>
<evidence type="ECO:0000256" key="4">
    <source>
        <dbReference type="ARBA" id="ARBA00023002"/>
    </source>
</evidence>
<dbReference type="Gene3D" id="3.50.50.60">
    <property type="entry name" value="FAD/NAD(P)-binding domain"/>
    <property type="match status" value="1"/>
</dbReference>
<evidence type="ECO:0000256" key="6">
    <source>
        <dbReference type="SAM" id="Phobius"/>
    </source>
</evidence>
<dbReference type="InterPro" id="IPR036188">
    <property type="entry name" value="FAD/NAD-bd_sf"/>
</dbReference>
<dbReference type="PRINTS" id="PR00420">
    <property type="entry name" value="RNGMNOXGNASE"/>
</dbReference>
<evidence type="ECO:0000256" key="1">
    <source>
        <dbReference type="ARBA" id="ARBA00007992"/>
    </source>
</evidence>
<dbReference type="InterPro" id="IPR050493">
    <property type="entry name" value="FAD-dep_Monooxygenase_BioMet"/>
</dbReference>
<keyword evidence="5" id="KW-0503">Monooxygenase</keyword>
<proteinExistence type="inferred from homology"/>
<dbReference type="GO" id="GO:0071949">
    <property type="term" value="F:FAD binding"/>
    <property type="evidence" value="ECO:0007669"/>
    <property type="project" value="InterPro"/>
</dbReference>
<gene>
    <name evidence="8" type="primary">Q01446</name>
</gene>
<reference evidence="8" key="1">
    <citation type="submission" date="2019-10" db="EMBL/GenBank/DDBJ databases">
        <authorList>
            <person name="Nor Muhammad N."/>
        </authorList>
    </citation>
    <scope>NUCLEOTIDE SEQUENCE</scope>
</reference>
<evidence type="ECO:0000259" key="7">
    <source>
        <dbReference type="Pfam" id="PF01494"/>
    </source>
</evidence>
<keyword evidence="6" id="KW-0472">Membrane</keyword>
<protein>
    <submittedName>
        <fullName evidence="8">Maackiain detoxification</fullName>
    </submittedName>
</protein>
<dbReference type="PANTHER" id="PTHR13789:SF147">
    <property type="entry name" value="PUTATIVE (AFU_ORTHOLOGUE AFUA_2G01950)-RELATED"/>
    <property type="match status" value="1"/>
</dbReference>
<feature type="domain" description="FAD-binding" evidence="7">
    <location>
        <begin position="29"/>
        <end position="374"/>
    </location>
</feature>
<name>A0A5K1JSN8_9APHY</name>